<proteinExistence type="inferred from homology"/>
<reference evidence="5" key="2">
    <citation type="submission" date="2017-06" db="EMBL/GenBank/DDBJ databases">
        <title>The pomegranate genome and the genomics of punicalagin biosynthesis.</title>
        <authorList>
            <person name="Xu C."/>
        </authorList>
    </citation>
    <scope>NUCLEOTIDE SEQUENCE [LARGE SCALE GENOMIC DNA]</scope>
    <source>
        <tissue evidence="5">Fresh leaf</tissue>
    </source>
</reference>
<organism evidence="5 6">
    <name type="scientific">Punica granatum</name>
    <name type="common">Pomegranate</name>
    <dbReference type="NCBI Taxonomy" id="22663"/>
    <lineage>
        <taxon>Eukaryota</taxon>
        <taxon>Viridiplantae</taxon>
        <taxon>Streptophyta</taxon>
        <taxon>Embryophyta</taxon>
        <taxon>Tracheophyta</taxon>
        <taxon>Spermatophyta</taxon>
        <taxon>Magnoliopsida</taxon>
        <taxon>eudicotyledons</taxon>
        <taxon>Gunneridae</taxon>
        <taxon>Pentapetalae</taxon>
        <taxon>rosids</taxon>
        <taxon>malvids</taxon>
        <taxon>Myrtales</taxon>
        <taxon>Lythraceae</taxon>
        <taxon>Punica</taxon>
    </lineage>
</organism>
<dbReference type="InterPro" id="IPR046960">
    <property type="entry name" value="PPR_At4g14850-like_plant"/>
</dbReference>
<dbReference type="InterPro" id="IPR046848">
    <property type="entry name" value="E_motif"/>
</dbReference>
<comment type="similarity">
    <text evidence="1">Belongs to the PPR family. PCMP-H subfamily.</text>
</comment>
<keyword evidence="7" id="KW-1185">Reference proteome</keyword>
<evidence type="ECO:0000313" key="8">
    <source>
        <dbReference type="RefSeq" id="XP_031388337.1"/>
    </source>
</evidence>
<dbReference type="PANTHER" id="PTHR47926:SF463">
    <property type="entry name" value="PENTATRICOPEPTIDE REPEAT-CONTAINING PROTEIN"/>
    <property type="match status" value="1"/>
</dbReference>
<dbReference type="AlphaFoldDB" id="A0A218W159"/>
<reference evidence="7" key="3">
    <citation type="journal article" date="2020" name="Plant Biotechnol. J.">
        <title>The pomegranate (Punica granatum L.) draft genome dissects genetic divergence between soft- and hard-seeded cultivars.</title>
        <authorList>
            <person name="Luo X."/>
            <person name="Li H."/>
            <person name="Wu Z."/>
            <person name="Yao W."/>
            <person name="Zhao P."/>
            <person name="Cao D."/>
            <person name="Yu H."/>
            <person name="Li K."/>
            <person name="Poudel K."/>
            <person name="Zhao D."/>
            <person name="Zhang F."/>
            <person name="Xia X."/>
            <person name="Chen L."/>
            <person name="Wang Q."/>
            <person name="Jing D."/>
            <person name="Cao S."/>
        </authorList>
    </citation>
    <scope>NUCLEOTIDE SEQUENCE [LARGE SCALE GENOMIC DNA]</scope>
</reference>
<dbReference type="Gene3D" id="1.25.40.10">
    <property type="entry name" value="Tetratricopeptide repeat domain"/>
    <property type="match status" value="3"/>
</dbReference>
<dbReference type="PROSITE" id="PS51375">
    <property type="entry name" value="PPR"/>
    <property type="match status" value="4"/>
</dbReference>
<protein>
    <submittedName>
        <fullName evidence="8">Pentatricopeptide repeat-containing protein At5g66520</fullName>
    </submittedName>
</protein>
<dbReference type="Proteomes" id="UP000197138">
    <property type="component" value="Unassembled WGS sequence"/>
</dbReference>
<feature type="repeat" description="PPR" evidence="3">
    <location>
        <begin position="217"/>
        <end position="251"/>
    </location>
</feature>
<dbReference type="FunFam" id="1.25.40.10:FF:000470">
    <property type="entry name" value="Pentatricopeptide repeat-containing protein At5g66520"/>
    <property type="match status" value="1"/>
</dbReference>
<dbReference type="GeneID" id="116201293"/>
<feature type="repeat" description="PPR" evidence="3">
    <location>
        <begin position="318"/>
        <end position="352"/>
    </location>
</feature>
<reference evidence="6" key="1">
    <citation type="journal article" date="2017" name="Plant J.">
        <title>The pomegranate (Punica granatum L.) genome and the genomics of punicalagin biosynthesis.</title>
        <authorList>
            <person name="Qin G."/>
            <person name="Xu C."/>
            <person name="Ming R."/>
            <person name="Tang H."/>
            <person name="Guyot R."/>
            <person name="Kramer E.M."/>
            <person name="Hu Y."/>
            <person name="Yi X."/>
            <person name="Qi Y."/>
            <person name="Xu X."/>
            <person name="Gao Z."/>
            <person name="Pan H."/>
            <person name="Jian J."/>
            <person name="Tian Y."/>
            <person name="Yue Z."/>
            <person name="Xu Y."/>
        </authorList>
    </citation>
    <scope>NUCLEOTIDE SEQUENCE [LARGE SCALE GENOMIC DNA]</scope>
    <source>
        <strain evidence="6">cv. Dabenzi</strain>
    </source>
</reference>
<sequence>MQLALLAPTKSFQYNTDIPSRALTVSQLEKCTNLDGIKQVHANMLKTGLVLDPMCVSRLLSVSASPPTGDLSYARSLFERIASPNTFMWNAMVRGYSDCGEPEGALILYIHMLSDSVPHNFHTFPFLLKACCDPSFIGETLQIHNHIVKFGFGTEIFTVNSLIHAYAACGRVESARLVFDRAPGRDIVTWNSIIDAYVKSSELEMAYQMFKEMPEKNVVSWTTMISGLASAGSNREALRLFHEMQIEGIEPDAAALGSTLSACASLGAIEQGRYIHMHIERNKIKTDSMLECGLIDMYAKSGDIEEALKVFKKSKRKCISVWTAIISGLAIHGQARDALYWYSEMQKEGLKPNPITFTAILSACVYAGLVEEGRILFASIKSVHGLSPSMQHYGCLADLLGRAGLLQEAKEVIDTMPIKPNAIVLGALLKACLIHGNPELGKVIGKKLIEMDPGHGGRYVHTASVFGAAGEWEEAARVRGMMKEKSIEKLPGSSNITINGIVHEFFAGDNSHPCIEEIHGMWNRVSKRLEEEEYRPEVGNLLLDLEDDEKEIAISRHSEKLAIAFGLLRTEKKVTLRIFKNLRVCEDCHTVTKMISKIYGRQIIMRDKTRFHEFSNGICSCGDYW</sequence>
<dbReference type="Proteomes" id="UP000515151">
    <property type="component" value="Chromosome 3"/>
</dbReference>
<dbReference type="FunFam" id="1.25.40.10:FF:000690">
    <property type="entry name" value="Pentatricopeptide repeat-containing protein"/>
    <property type="match status" value="1"/>
</dbReference>
<dbReference type="PANTHER" id="PTHR47926">
    <property type="entry name" value="PENTATRICOPEPTIDE REPEAT-CONTAINING PROTEIN"/>
    <property type="match status" value="1"/>
</dbReference>
<reference evidence="8" key="4">
    <citation type="submission" date="2025-04" db="UniProtKB">
        <authorList>
            <consortium name="RefSeq"/>
        </authorList>
    </citation>
    <scope>IDENTIFICATION</scope>
    <source>
        <tissue evidence="8">Leaf</tissue>
    </source>
</reference>
<evidence type="ECO:0000259" key="4">
    <source>
        <dbReference type="Pfam" id="PF14432"/>
    </source>
</evidence>
<dbReference type="EMBL" id="MTKT01005554">
    <property type="protein sequence ID" value="OWM66386.1"/>
    <property type="molecule type" value="Genomic_DNA"/>
</dbReference>
<dbReference type="RefSeq" id="XP_031388337.1">
    <property type="nucleotide sequence ID" value="XM_031532477.1"/>
</dbReference>
<evidence type="ECO:0000256" key="3">
    <source>
        <dbReference type="PROSITE-ProRule" id="PRU00708"/>
    </source>
</evidence>
<evidence type="ECO:0000256" key="2">
    <source>
        <dbReference type="ARBA" id="ARBA00022737"/>
    </source>
</evidence>
<dbReference type="Pfam" id="PF20431">
    <property type="entry name" value="E_motif"/>
    <property type="match status" value="1"/>
</dbReference>
<accession>A0A218W159</accession>
<dbReference type="Pfam" id="PF01535">
    <property type="entry name" value="PPR"/>
    <property type="match status" value="2"/>
</dbReference>
<dbReference type="NCBIfam" id="TIGR00756">
    <property type="entry name" value="PPR"/>
    <property type="match status" value="4"/>
</dbReference>
<evidence type="ECO:0000313" key="7">
    <source>
        <dbReference type="Proteomes" id="UP000515151"/>
    </source>
</evidence>
<feature type="repeat" description="PPR" evidence="3">
    <location>
        <begin position="186"/>
        <end position="216"/>
    </location>
</feature>
<dbReference type="InterPro" id="IPR002885">
    <property type="entry name" value="PPR_rpt"/>
</dbReference>
<feature type="repeat" description="PPR" evidence="3">
    <location>
        <begin position="85"/>
        <end position="119"/>
    </location>
</feature>
<keyword evidence="2" id="KW-0677">Repeat</keyword>
<evidence type="ECO:0000313" key="5">
    <source>
        <dbReference type="EMBL" id="OWM66386.1"/>
    </source>
</evidence>
<dbReference type="GO" id="GO:0003729">
    <property type="term" value="F:mRNA binding"/>
    <property type="evidence" value="ECO:0007669"/>
    <property type="project" value="UniProtKB-ARBA"/>
</dbReference>
<dbReference type="InterPro" id="IPR011990">
    <property type="entry name" value="TPR-like_helical_dom_sf"/>
</dbReference>
<dbReference type="InterPro" id="IPR032867">
    <property type="entry name" value="DYW_dom"/>
</dbReference>
<dbReference type="Pfam" id="PF14432">
    <property type="entry name" value="DYW_deaminase"/>
    <property type="match status" value="1"/>
</dbReference>
<dbReference type="GO" id="GO:0008270">
    <property type="term" value="F:zinc ion binding"/>
    <property type="evidence" value="ECO:0007669"/>
    <property type="project" value="InterPro"/>
</dbReference>
<name>A0A218W159_PUNGR</name>
<evidence type="ECO:0000256" key="1">
    <source>
        <dbReference type="ARBA" id="ARBA00006643"/>
    </source>
</evidence>
<dbReference type="OrthoDB" id="330671at2759"/>
<feature type="domain" description="DYW" evidence="4">
    <location>
        <begin position="534"/>
        <end position="625"/>
    </location>
</feature>
<evidence type="ECO:0000313" key="6">
    <source>
        <dbReference type="Proteomes" id="UP000197138"/>
    </source>
</evidence>
<gene>
    <name evidence="8" type="primary">LOC116201293</name>
    <name evidence="5" type="ORF">CDL15_Pgr013603</name>
</gene>
<dbReference type="Pfam" id="PF13041">
    <property type="entry name" value="PPR_2"/>
    <property type="match status" value="3"/>
</dbReference>
<dbReference type="GO" id="GO:0009451">
    <property type="term" value="P:RNA modification"/>
    <property type="evidence" value="ECO:0007669"/>
    <property type="project" value="InterPro"/>
</dbReference>